<organism evidence="3 4">
    <name type="scientific">Nasonia vitripennis</name>
    <name type="common">Parasitic wasp</name>
    <dbReference type="NCBI Taxonomy" id="7425"/>
    <lineage>
        <taxon>Eukaryota</taxon>
        <taxon>Metazoa</taxon>
        <taxon>Ecdysozoa</taxon>
        <taxon>Arthropoda</taxon>
        <taxon>Hexapoda</taxon>
        <taxon>Insecta</taxon>
        <taxon>Pterygota</taxon>
        <taxon>Neoptera</taxon>
        <taxon>Endopterygota</taxon>
        <taxon>Hymenoptera</taxon>
        <taxon>Apocrita</taxon>
        <taxon>Proctotrupomorpha</taxon>
        <taxon>Chalcidoidea</taxon>
        <taxon>Pteromalidae</taxon>
        <taxon>Pteromalinae</taxon>
        <taxon>Nasonia</taxon>
    </lineage>
</organism>
<dbReference type="SUPFAM" id="SSF48452">
    <property type="entry name" value="TPR-like"/>
    <property type="match status" value="1"/>
</dbReference>
<evidence type="ECO:0000256" key="1">
    <source>
        <dbReference type="ARBA" id="ARBA00004123"/>
    </source>
</evidence>
<dbReference type="Proteomes" id="UP000002358">
    <property type="component" value="Unassembled WGS sequence"/>
</dbReference>
<dbReference type="PANTHER" id="PTHR15502:SF7">
    <property type="entry name" value="CALCINEURIN-BINDING PROTEIN CABIN-1"/>
    <property type="match status" value="1"/>
</dbReference>
<dbReference type="SMR" id="A0A7M7QK14"/>
<keyword evidence="2" id="KW-0539">Nucleus</keyword>
<dbReference type="PANTHER" id="PTHR15502">
    <property type="entry name" value="CALCINEURIN-BINDING PROTEIN CABIN 1-RELATED"/>
    <property type="match status" value="1"/>
</dbReference>
<evidence type="ECO:0000313" key="4">
    <source>
        <dbReference type="Proteomes" id="UP000002358"/>
    </source>
</evidence>
<accession>A0A7M7QK14</accession>
<dbReference type="InterPro" id="IPR033053">
    <property type="entry name" value="Hir3/CABIN1"/>
</dbReference>
<sequence>MIRITALNEVVNIDNNEEYNNALTKEAQEQVAFNEYNRALRLLIENNREEALIVLKELIDTELLNAVRKPHYRDGRSRPMLSLKYSCYKNIADIEADFKNYHAAIHNYWEAAQLDDSDVMLWYKIGCIAIKIANLEVACLAFNQGLKQNNNHWPCLDHIITVLYAIPDHKNCLYYISMALERDPTYIKGLAFCKEILKNVPELRDSIISSKNRWVVDLLSIQYDKVIADSFIKEAVVLQQKWITMSQIEIINDPSNDLKLSRPLPQLSWLELGKSLTDMYNYIVDNKLNFMCHIWFDSHEHFQQSDLNNVKKYNTMEIDTIKMSKEATCLPSSCDEINFSNYLCSQDDLTRHVSAMKAEEKEIPSMVKNTNEILYSKDFEINCSDSQGLDENILIHLNENCSRNISNDKTELSIHESRKLNSKLVEQLYENNETSMKYNMKDKVQKVKKRRRSSLCFLTQWAWSSSNTKRSSRARNVGRNNYEKDGLLEETLRRIFPPAFMAENVNLPKEELSKNDDSLDTIGSYCSAVDKENNLADETKSAEDSKPNSPINDRSSRYFGLEYETFDVSNFIKEYNRNKNIIMLISKFHEFLSTKWNTKWSDELIEVYIQSYLLIRDHLPDFSQFNQNVKNGSLNLDAEKTLLFCELYTDKWLLKKPCIFPMTSSNTLGIGISSDELGYLIFHSTQTELYDENNIIFFLRLLWLQAKIFLYQGEADISIRTLELVSTFF</sequence>
<dbReference type="EnsemblMetazoa" id="XM_031932767">
    <property type="protein sequence ID" value="XP_031788627"/>
    <property type="gene ID" value="LOC100680122"/>
</dbReference>
<comment type="subcellular location">
    <subcellularLocation>
        <location evidence="1">Nucleus</location>
    </subcellularLocation>
</comment>
<evidence type="ECO:0008006" key="5">
    <source>
        <dbReference type="Google" id="ProtNLM"/>
    </source>
</evidence>
<dbReference type="OrthoDB" id="77564at2759"/>
<keyword evidence="4" id="KW-1185">Reference proteome</keyword>
<dbReference type="InterPro" id="IPR011990">
    <property type="entry name" value="TPR-like_helical_dom_sf"/>
</dbReference>
<evidence type="ECO:0000256" key="2">
    <source>
        <dbReference type="ARBA" id="ARBA00023242"/>
    </source>
</evidence>
<dbReference type="GO" id="GO:0031491">
    <property type="term" value="F:nucleosome binding"/>
    <property type="evidence" value="ECO:0007669"/>
    <property type="project" value="TreeGrafter"/>
</dbReference>
<dbReference type="AlphaFoldDB" id="A0A7M7QK14"/>
<dbReference type="Gene3D" id="1.25.40.10">
    <property type="entry name" value="Tetratricopeptide repeat domain"/>
    <property type="match status" value="1"/>
</dbReference>
<dbReference type="RefSeq" id="XP_031788627.1">
    <property type="nucleotide sequence ID" value="XM_031932767.2"/>
</dbReference>
<name>A0A7M7QK14_NASVI</name>
<dbReference type="GeneID" id="100680122"/>
<proteinExistence type="predicted"/>
<reference evidence="3" key="1">
    <citation type="submission" date="2021-01" db="UniProtKB">
        <authorList>
            <consortium name="EnsemblMetazoa"/>
        </authorList>
    </citation>
    <scope>IDENTIFICATION</scope>
</reference>
<protein>
    <recommendedName>
        <fullName evidence="5">Calcineurin-binding protein cabin-1</fullName>
    </recommendedName>
</protein>
<dbReference type="GO" id="GO:0006325">
    <property type="term" value="P:chromatin organization"/>
    <property type="evidence" value="ECO:0007669"/>
    <property type="project" value="InterPro"/>
</dbReference>
<evidence type="ECO:0000313" key="3">
    <source>
        <dbReference type="EnsemblMetazoa" id="XP_031788627"/>
    </source>
</evidence>
<dbReference type="InParanoid" id="A0A7M7QK14"/>
<dbReference type="KEGG" id="nvi:100680122"/>
<dbReference type="GO" id="GO:0005634">
    <property type="term" value="C:nucleus"/>
    <property type="evidence" value="ECO:0007669"/>
    <property type="project" value="UniProtKB-SubCell"/>
</dbReference>